<reference evidence="2" key="1">
    <citation type="submission" date="2025-05" db="UniProtKB">
        <authorList>
            <consortium name="RefSeq"/>
        </authorList>
    </citation>
    <scope>NUCLEOTIDE SEQUENCE [LARGE SCALE GENOMIC DNA]</scope>
</reference>
<dbReference type="RefSeq" id="XP_049304218.1">
    <property type="nucleotide sequence ID" value="XM_049448261.1"/>
</dbReference>
<feature type="compositionally biased region" description="Basic residues" evidence="1">
    <location>
        <begin position="72"/>
        <end position="85"/>
    </location>
</feature>
<evidence type="ECO:0000313" key="3">
    <source>
        <dbReference type="RefSeq" id="XP_049304218.1"/>
    </source>
</evidence>
<evidence type="ECO:0000256" key="1">
    <source>
        <dbReference type="SAM" id="MobiDB-lite"/>
    </source>
</evidence>
<feature type="region of interest" description="Disordered" evidence="1">
    <location>
        <begin position="285"/>
        <end position="313"/>
    </location>
</feature>
<gene>
    <name evidence="3" type="primary">LOC105230847</name>
</gene>
<keyword evidence="2" id="KW-1185">Reference proteome</keyword>
<feature type="region of interest" description="Disordered" evidence="1">
    <location>
        <begin position="193"/>
        <end position="254"/>
    </location>
</feature>
<feature type="region of interest" description="Disordered" evidence="1">
    <location>
        <begin position="1"/>
        <end position="20"/>
    </location>
</feature>
<protein>
    <submittedName>
        <fullName evidence="3">Uncharacterized protein LOC105230847</fullName>
    </submittedName>
</protein>
<feature type="region of interest" description="Disordered" evidence="1">
    <location>
        <begin position="72"/>
        <end position="103"/>
    </location>
</feature>
<dbReference type="Proteomes" id="UP001652620">
    <property type="component" value="Chromosome 2"/>
</dbReference>
<dbReference type="GeneID" id="105230847"/>
<sequence>MEEEINDERDTSDADLPIATQRNVTNRQLNRKAFLIYPTLPKGRNIDREIKYIQKKFSAIKIDLKCHKMGISKSKKRRLRRKRQEHTRLNKGTPDMNKVAPNPVIVGNAESKNDGIKNKLDVKINILAPETREENKNVCNVYPNNSKQGSDRVSKSPLTLGNFDCIKANLDVLKDNKLTSEIIAKTSKTNENNILSSNESKHEKDIRLTSRKRKKDEHFSKGANLFPTQNSKPAKENEMSVQSKTESVNLSSEDGNLNCELSTLKLVESKFFTKTANIFASSSFKSTNHNESIEKRNKTKHSKSKSETSPKKYKPVKIATKTDIDSKYFFQPIKVAKLSADHNMDTKLASQSKSKLASNNSPKKYKPARLAPIIDLDPKYLFLPSKVGKISYYHNMDTKLASQSKSQLASNNSTTTIDNGLYAQKPQRTKRFTKRREKISPKRIGGVPVEFVLDKLRSREFFYYSFEVTGNLNSLRTNDIAFLLNIQNSLPTQDWFFIKRKEISKGTSEIQFVFDRATLTSLEKMQFKASVLRSTVTFVEFVYKKRFLDIINEPFNWLGEWSCFRTVLNKEKINKL</sequence>
<proteinExistence type="predicted"/>
<accession>A0ABM3J4R4</accession>
<evidence type="ECO:0000313" key="2">
    <source>
        <dbReference type="Proteomes" id="UP001652620"/>
    </source>
</evidence>
<reference evidence="3" key="2">
    <citation type="submission" date="2025-08" db="UniProtKB">
        <authorList>
            <consortium name="RefSeq"/>
        </authorList>
    </citation>
    <scope>IDENTIFICATION</scope>
    <source>
        <tissue evidence="3">Adult</tissue>
    </source>
</reference>
<feature type="compositionally biased region" description="Polar residues" evidence="1">
    <location>
        <begin position="239"/>
        <end position="254"/>
    </location>
</feature>
<feature type="compositionally biased region" description="Basic and acidic residues" evidence="1">
    <location>
        <begin position="199"/>
        <end position="208"/>
    </location>
</feature>
<organism evidence="2 3">
    <name type="scientific">Bactrocera dorsalis</name>
    <name type="common">Oriental fruit fly</name>
    <name type="synonym">Dacus dorsalis</name>
    <dbReference type="NCBI Taxonomy" id="27457"/>
    <lineage>
        <taxon>Eukaryota</taxon>
        <taxon>Metazoa</taxon>
        <taxon>Ecdysozoa</taxon>
        <taxon>Arthropoda</taxon>
        <taxon>Hexapoda</taxon>
        <taxon>Insecta</taxon>
        <taxon>Pterygota</taxon>
        <taxon>Neoptera</taxon>
        <taxon>Endopterygota</taxon>
        <taxon>Diptera</taxon>
        <taxon>Brachycera</taxon>
        <taxon>Muscomorpha</taxon>
        <taxon>Tephritoidea</taxon>
        <taxon>Tephritidae</taxon>
        <taxon>Bactrocera</taxon>
        <taxon>Bactrocera</taxon>
    </lineage>
</organism>
<name>A0ABM3J4R4_BACDO</name>